<accession>A0A2T5BXK5</accession>
<protein>
    <submittedName>
        <fullName evidence="2">4-methyl-5(B-hydroxyethyl)-thiazole monophosphate biosynthesis</fullName>
    </submittedName>
</protein>
<dbReference type="GO" id="GO:0005737">
    <property type="term" value="C:cytoplasm"/>
    <property type="evidence" value="ECO:0007669"/>
    <property type="project" value="TreeGrafter"/>
</dbReference>
<dbReference type="InterPro" id="IPR029062">
    <property type="entry name" value="Class_I_gatase-like"/>
</dbReference>
<dbReference type="EMBL" id="QAAD01000026">
    <property type="protein sequence ID" value="PTN05604.1"/>
    <property type="molecule type" value="Genomic_DNA"/>
</dbReference>
<dbReference type="SUPFAM" id="SSF52317">
    <property type="entry name" value="Class I glutamine amidotransferase-like"/>
    <property type="match status" value="1"/>
</dbReference>
<organism evidence="2 3">
    <name type="scientific">Mangrovibacterium marinum</name>
    <dbReference type="NCBI Taxonomy" id="1639118"/>
    <lineage>
        <taxon>Bacteria</taxon>
        <taxon>Pseudomonadati</taxon>
        <taxon>Bacteroidota</taxon>
        <taxon>Bacteroidia</taxon>
        <taxon>Marinilabiliales</taxon>
        <taxon>Prolixibacteraceae</taxon>
        <taxon>Mangrovibacterium</taxon>
    </lineage>
</organism>
<proteinExistence type="predicted"/>
<gene>
    <name evidence="2" type="ORF">C8N47_12623</name>
</gene>
<dbReference type="Proteomes" id="UP000243525">
    <property type="component" value="Unassembled WGS sequence"/>
</dbReference>
<feature type="domain" description="DJ-1/PfpI" evidence="1">
    <location>
        <begin position="2"/>
        <end position="164"/>
    </location>
</feature>
<dbReference type="PANTHER" id="PTHR48094">
    <property type="entry name" value="PROTEIN/NUCLEIC ACID DEGLYCASE DJ-1-RELATED"/>
    <property type="match status" value="1"/>
</dbReference>
<reference evidence="2 3" key="1">
    <citation type="submission" date="2018-04" db="EMBL/GenBank/DDBJ databases">
        <title>Genomic Encyclopedia of Archaeal and Bacterial Type Strains, Phase II (KMG-II): from individual species to whole genera.</title>
        <authorList>
            <person name="Goeker M."/>
        </authorList>
    </citation>
    <scope>NUCLEOTIDE SEQUENCE [LARGE SCALE GENOMIC DNA]</scope>
    <source>
        <strain evidence="2 3">DSM 28823</strain>
    </source>
</reference>
<evidence type="ECO:0000313" key="2">
    <source>
        <dbReference type="EMBL" id="PTN05604.1"/>
    </source>
</evidence>
<dbReference type="Pfam" id="PF01965">
    <property type="entry name" value="DJ-1_PfpI"/>
    <property type="match status" value="1"/>
</dbReference>
<dbReference type="InterPro" id="IPR002818">
    <property type="entry name" value="DJ-1/PfpI"/>
</dbReference>
<name>A0A2T5BXK5_9BACT</name>
<dbReference type="CDD" id="cd03135">
    <property type="entry name" value="GATase1_DJ-1"/>
    <property type="match status" value="1"/>
</dbReference>
<comment type="caution">
    <text evidence="2">The sequence shown here is derived from an EMBL/GenBank/DDBJ whole genome shotgun (WGS) entry which is preliminary data.</text>
</comment>
<dbReference type="AlphaFoldDB" id="A0A2T5BXK5"/>
<dbReference type="InterPro" id="IPR050325">
    <property type="entry name" value="Prot/Nucl_acid_deglycase"/>
</dbReference>
<evidence type="ECO:0000313" key="3">
    <source>
        <dbReference type="Proteomes" id="UP000243525"/>
    </source>
</evidence>
<dbReference type="InterPro" id="IPR006287">
    <property type="entry name" value="DJ-1"/>
</dbReference>
<evidence type="ECO:0000259" key="1">
    <source>
        <dbReference type="Pfam" id="PF01965"/>
    </source>
</evidence>
<dbReference type="PANTHER" id="PTHR48094:SF12">
    <property type="entry name" value="PARKINSON DISEASE PROTEIN 7 HOMOLOG"/>
    <property type="match status" value="1"/>
</dbReference>
<dbReference type="OrthoDB" id="9792284at2"/>
<dbReference type="NCBIfam" id="TIGR01383">
    <property type="entry name" value="not_thiJ"/>
    <property type="match status" value="1"/>
</dbReference>
<keyword evidence="3" id="KW-1185">Reference proteome</keyword>
<sequence length="185" mass="20043">MKNVTVFLAEGFEEIEAITVIDVLRRAGANVSTVSITGEKLVHGAHQLPVVADMLFEETNFAAIDMLILPGGMPGAKNLNAHDGLKKQILRFHEQQKPLAAICAAPLVFGHLNILKGRSAVCYPGFEQELKEADVQLKPTVADGHIITGRGVGTALEFALRITEKLLSKEKADQLAKAMLVEGWH</sequence>
<dbReference type="Gene3D" id="3.40.50.880">
    <property type="match status" value="1"/>
</dbReference>